<dbReference type="InterPro" id="IPR004527">
    <property type="entry name" value="Glu-tRNA-ligase_bac/mito"/>
</dbReference>
<comment type="caution">
    <text evidence="14">The sequence shown here is derived from an EMBL/GenBank/DDBJ whole genome shotgun (WGS) entry which is preliminary data.</text>
</comment>
<evidence type="ECO:0000256" key="3">
    <source>
        <dbReference type="ARBA" id="ARBA00011245"/>
    </source>
</evidence>
<dbReference type="GO" id="GO:0008270">
    <property type="term" value="F:zinc ion binding"/>
    <property type="evidence" value="ECO:0007669"/>
    <property type="project" value="InterPro"/>
</dbReference>
<evidence type="ECO:0000256" key="1">
    <source>
        <dbReference type="ARBA" id="ARBA00004496"/>
    </source>
</evidence>
<reference evidence="14" key="2">
    <citation type="submission" date="2021-03" db="EMBL/GenBank/DDBJ databases">
        <authorList>
            <person name="Artuso I."/>
            <person name="Turrini P."/>
            <person name="Pirolo M."/>
            <person name="Lugli G.A."/>
            <person name="Ventura M."/>
            <person name="Visca P."/>
        </authorList>
    </citation>
    <scope>NUCLEOTIDE SEQUENCE</scope>
    <source>
        <strain evidence="14">LMG 26462</strain>
    </source>
</reference>
<feature type="binding site" evidence="10">
    <location>
        <position position="243"/>
    </location>
    <ligand>
        <name>ATP</name>
        <dbReference type="ChEBI" id="CHEBI:30616"/>
    </ligand>
</feature>
<sequence length="475" mass="51966">MAMPVVTRFAPSPTGYLHIGGARTALFNWLYSRHTGGTMLLRIEDTDRERSTDAATAAILEGLTWLGLTWEGEPISQFERAPRHREVAEELVRLGKAYYCYASQEELTEMREKARAEGKPPRYDGRWRDRDPSEAPAGVKPVIRIKAPQDGETLVLDRVQGDVRFPNKDLDDFIILRSDGVPTYMHAVVVDDHDMGVTHIIRGDDHLTNAARQTVIYTAMGWDVPVMAHIPLIHGADGAKLSKRHGALGVDAYRAMGYLPEALLNYLARLGWSHGDDEVMSIENMIGWFEIEDVNKGAARFDFAKLEALNGVHMRQMDDKKLFDIFVATLPYLPGGDAILGGLDDTRKSQLLAAMPGLKERAKTLIELADGAGFLFAQRPLPLDEKAAGLLAGPAKDILKGAHAALATVAASDWTAANAEAAIREFAVRENVKLGGVAQPLRAALTGKSTSPGVFDVLAVLGRDESLARISDQID</sequence>
<evidence type="ECO:0000259" key="13">
    <source>
        <dbReference type="Pfam" id="PF19269"/>
    </source>
</evidence>
<feature type="region of interest" description="Disordered" evidence="11">
    <location>
        <begin position="111"/>
        <end position="136"/>
    </location>
</feature>
<dbReference type="FunFam" id="3.40.50.620:FF:000007">
    <property type="entry name" value="Glutamate--tRNA ligase"/>
    <property type="match status" value="1"/>
</dbReference>
<evidence type="ECO:0000256" key="8">
    <source>
        <dbReference type="ARBA" id="ARBA00022917"/>
    </source>
</evidence>
<name>A0A9X1A7R8_9HYPH</name>
<dbReference type="GO" id="GO:0004818">
    <property type="term" value="F:glutamate-tRNA ligase activity"/>
    <property type="evidence" value="ECO:0007669"/>
    <property type="project" value="UniProtKB-UniRule"/>
</dbReference>
<evidence type="ECO:0000256" key="7">
    <source>
        <dbReference type="ARBA" id="ARBA00022840"/>
    </source>
</evidence>
<evidence type="ECO:0000313" key="15">
    <source>
        <dbReference type="Proteomes" id="UP001138921"/>
    </source>
</evidence>
<dbReference type="SUPFAM" id="SSF52374">
    <property type="entry name" value="Nucleotidylyl transferase"/>
    <property type="match status" value="1"/>
</dbReference>
<accession>A0A9X1A7R8</accession>
<dbReference type="PANTHER" id="PTHR43311">
    <property type="entry name" value="GLUTAMATE--TRNA LIGASE"/>
    <property type="match status" value="1"/>
</dbReference>
<keyword evidence="9 10" id="KW-0030">Aminoacyl-tRNA synthetase</keyword>
<dbReference type="InterPro" id="IPR045462">
    <property type="entry name" value="aa-tRNA-synth_I_cd-bd"/>
</dbReference>
<evidence type="ECO:0000256" key="10">
    <source>
        <dbReference type="HAMAP-Rule" id="MF_00022"/>
    </source>
</evidence>
<dbReference type="Proteomes" id="UP001138921">
    <property type="component" value="Unassembled WGS sequence"/>
</dbReference>
<reference evidence="14" key="1">
    <citation type="journal article" date="2021" name="Microorganisms">
        <title>Phylogenomic Reconstruction and Metabolic Potential of the Genus Aminobacter.</title>
        <authorList>
            <person name="Artuso I."/>
            <person name="Turrini P."/>
            <person name="Pirolo M."/>
            <person name="Lugli G.A."/>
            <person name="Ventura M."/>
            <person name="Visca P."/>
        </authorList>
    </citation>
    <scope>NUCLEOTIDE SEQUENCE</scope>
    <source>
        <strain evidence="14">LMG 26462</strain>
    </source>
</reference>
<dbReference type="GO" id="GO:0005524">
    <property type="term" value="F:ATP binding"/>
    <property type="evidence" value="ECO:0007669"/>
    <property type="project" value="UniProtKB-UniRule"/>
</dbReference>
<dbReference type="RefSeq" id="WP_214386697.1">
    <property type="nucleotide sequence ID" value="NZ_JAFLWW010000001.1"/>
</dbReference>
<dbReference type="AlphaFoldDB" id="A0A9X1A7R8"/>
<keyword evidence="5 10" id="KW-0436">Ligase</keyword>
<dbReference type="PANTHER" id="PTHR43311:SF2">
    <property type="entry name" value="GLUTAMATE--TRNA LIGASE, MITOCHONDRIAL-RELATED"/>
    <property type="match status" value="1"/>
</dbReference>
<dbReference type="Gene3D" id="1.10.10.350">
    <property type="match status" value="1"/>
</dbReference>
<feature type="domain" description="Aminoacyl-tRNA synthetase class I anticodon-binding" evidence="13">
    <location>
        <begin position="331"/>
        <end position="473"/>
    </location>
</feature>
<organism evidence="14 15">
    <name type="scientific">Aminobacter anthyllidis</name>
    <dbReference type="NCBI Taxonomy" id="1035067"/>
    <lineage>
        <taxon>Bacteria</taxon>
        <taxon>Pseudomonadati</taxon>
        <taxon>Pseudomonadota</taxon>
        <taxon>Alphaproteobacteria</taxon>
        <taxon>Hyphomicrobiales</taxon>
        <taxon>Phyllobacteriaceae</taxon>
        <taxon>Aminobacter</taxon>
    </lineage>
</organism>
<dbReference type="InterPro" id="IPR001412">
    <property type="entry name" value="aa-tRNA-synth_I_CS"/>
</dbReference>
<dbReference type="GO" id="GO:0006424">
    <property type="term" value="P:glutamyl-tRNA aminoacylation"/>
    <property type="evidence" value="ECO:0007669"/>
    <property type="project" value="UniProtKB-UniRule"/>
</dbReference>
<dbReference type="Pfam" id="PF19269">
    <property type="entry name" value="Anticodon_2"/>
    <property type="match status" value="1"/>
</dbReference>
<comment type="catalytic activity">
    <reaction evidence="10">
        <text>tRNA(Glu) + L-glutamate + ATP = L-glutamyl-tRNA(Glu) + AMP + diphosphate</text>
        <dbReference type="Rhea" id="RHEA:23540"/>
        <dbReference type="Rhea" id="RHEA-COMP:9663"/>
        <dbReference type="Rhea" id="RHEA-COMP:9680"/>
        <dbReference type="ChEBI" id="CHEBI:29985"/>
        <dbReference type="ChEBI" id="CHEBI:30616"/>
        <dbReference type="ChEBI" id="CHEBI:33019"/>
        <dbReference type="ChEBI" id="CHEBI:78442"/>
        <dbReference type="ChEBI" id="CHEBI:78520"/>
        <dbReference type="ChEBI" id="CHEBI:456215"/>
        <dbReference type="EC" id="6.1.1.17"/>
    </reaction>
</comment>
<keyword evidence="6 10" id="KW-0547">Nucleotide-binding</keyword>
<feature type="domain" description="Glutamyl/glutaminyl-tRNA synthetase class Ib catalytic" evidence="12">
    <location>
        <begin position="5"/>
        <end position="307"/>
    </location>
</feature>
<dbReference type="Gene3D" id="3.40.50.620">
    <property type="entry name" value="HUPs"/>
    <property type="match status" value="1"/>
</dbReference>
<keyword evidence="4 10" id="KW-0963">Cytoplasm</keyword>
<dbReference type="InterPro" id="IPR000924">
    <property type="entry name" value="Glu/Gln-tRNA-synth"/>
</dbReference>
<comment type="function">
    <text evidence="10">Catalyzes the attachment of glutamate to tRNA(Glu) in a two-step reaction: glutamate is first activated by ATP to form Glu-AMP and then transferred to the acceptor end of tRNA(Glu).</text>
</comment>
<comment type="subunit">
    <text evidence="3 10">Monomer.</text>
</comment>
<comment type="subcellular location">
    <subcellularLocation>
        <location evidence="1 10">Cytoplasm</location>
    </subcellularLocation>
</comment>
<dbReference type="PROSITE" id="PS00178">
    <property type="entry name" value="AA_TRNA_LIGASE_I"/>
    <property type="match status" value="1"/>
</dbReference>
<dbReference type="GO" id="GO:0005829">
    <property type="term" value="C:cytosol"/>
    <property type="evidence" value="ECO:0007669"/>
    <property type="project" value="TreeGrafter"/>
</dbReference>
<proteinExistence type="inferred from homology"/>
<feature type="short sequence motif" description="'HIGH' region" evidence="10">
    <location>
        <begin position="11"/>
        <end position="21"/>
    </location>
</feature>
<dbReference type="GO" id="GO:0000049">
    <property type="term" value="F:tRNA binding"/>
    <property type="evidence" value="ECO:0007669"/>
    <property type="project" value="InterPro"/>
</dbReference>
<comment type="similarity">
    <text evidence="2 10">Belongs to the class-I aminoacyl-tRNA synthetase family. Glutamate--tRNA ligase type 1 subfamily.</text>
</comment>
<dbReference type="EMBL" id="JAFLWW010000001">
    <property type="protein sequence ID" value="MBT1154839.1"/>
    <property type="molecule type" value="Genomic_DNA"/>
</dbReference>
<evidence type="ECO:0000256" key="4">
    <source>
        <dbReference type="ARBA" id="ARBA00022490"/>
    </source>
</evidence>
<evidence type="ECO:0000256" key="2">
    <source>
        <dbReference type="ARBA" id="ARBA00007894"/>
    </source>
</evidence>
<gene>
    <name evidence="10" type="primary">gltX</name>
    <name evidence="14" type="ORF">J1C56_04465</name>
</gene>
<dbReference type="InterPro" id="IPR014729">
    <property type="entry name" value="Rossmann-like_a/b/a_fold"/>
</dbReference>
<dbReference type="Pfam" id="PF00749">
    <property type="entry name" value="tRNA-synt_1c"/>
    <property type="match status" value="1"/>
</dbReference>
<dbReference type="InterPro" id="IPR020058">
    <property type="entry name" value="Glu/Gln-tRNA-synth_Ib_cat-dom"/>
</dbReference>
<keyword evidence="7 10" id="KW-0067">ATP-binding</keyword>
<feature type="compositionally biased region" description="Basic and acidic residues" evidence="11">
    <location>
        <begin position="111"/>
        <end position="133"/>
    </location>
</feature>
<evidence type="ECO:0000259" key="12">
    <source>
        <dbReference type="Pfam" id="PF00749"/>
    </source>
</evidence>
<dbReference type="PRINTS" id="PR00987">
    <property type="entry name" value="TRNASYNTHGLU"/>
</dbReference>
<dbReference type="CDD" id="cd00808">
    <property type="entry name" value="GluRS_core"/>
    <property type="match status" value="1"/>
</dbReference>
<evidence type="ECO:0000256" key="5">
    <source>
        <dbReference type="ARBA" id="ARBA00022598"/>
    </source>
</evidence>
<comment type="caution">
    <text evidence="10">Lacks conserved residue(s) required for the propagation of feature annotation.</text>
</comment>
<dbReference type="HAMAP" id="MF_00022">
    <property type="entry name" value="Glu_tRNA_synth_type1"/>
    <property type="match status" value="1"/>
</dbReference>
<evidence type="ECO:0000313" key="14">
    <source>
        <dbReference type="EMBL" id="MBT1154839.1"/>
    </source>
</evidence>
<feature type="short sequence motif" description="'KMSKS' region" evidence="10">
    <location>
        <begin position="240"/>
        <end position="244"/>
    </location>
</feature>
<dbReference type="SUPFAM" id="SSF48163">
    <property type="entry name" value="An anticodon-binding domain of class I aminoacyl-tRNA synthetases"/>
    <property type="match status" value="1"/>
</dbReference>
<keyword evidence="15" id="KW-1185">Reference proteome</keyword>
<evidence type="ECO:0000256" key="6">
    <source>
        <dbReference type="ARBA" id="ARBA00022741"/>
    </source>
</evidence>
<dbReference type="InterPro" id="IPR049940">
    <property type="entry name" value="GluQ/Sye"/>
</dbReference>
<dbReference type="EC" id="6.1.1.17" evidence="10"/>
<protein>
    <recommendedName>
        <fullName evidence="10">Glutamate--tRNA ligase</fullName>
        <ecNumber evidence="10">6.1.1.17</ecNumber>
    </recommendedName>
    <alternativeName>
        <fullName evidence="10">Glutamyl-tRNA synthetase</fullName>
        <shortName evidence="10">GluRS</shortName>
    </alternativeName>
</protein>
<dbReference type="InterPro" id="IPR033910">
    <property type="entry name" value="GluRS_core"/>
</dbReference>
<dbReference type="NCBIfam" id="TIGR00464">
    <property type="entry name" value="gltX_bact"/>
    <property type="match status" value="1"/>
</dbReference>
<evidence type="ECO:0000256" key="9">
    <source>
        <dbReference type="ARBA" id="ARBA00023146"/>
    </source>
</evidence>
<keyword evidence="8 10" id="KW-0648">Protein biosynthesis</keyword>
<dbReference type="InterPro" id="IPR020751">
    <property type="entry name" value="aa-tRNA-synth_I_codon-bd_sub2"/>
</dbReference>
<evidence type="ECO:0000256" key="11">
    <source>
        <dbReference type="SAM" id="MobiDB-lite"/>
    </source>
</evidence>
<dbReference type="InterPro" id="IPR008925">
    <property type="entry name" value="aa_tRNA-synth_I_cd-bd_sf"/>
</dbReference>